<sequence>MTRPSRPRHRRGPDRRAAGSTSGRAQQRPTVPVTWQQYDVLLDSLAHRHTGRHIEQVTWDWRGPLDTERFTCAWQSVMDREAVLRTAVDWQPDPRVLPPGPHIVLHDHARADVVRHRAGSVDWDDLLERDRLRGFDLRRPAPLRLTLLDLPDGAPRPDGPLAAPATRVLLTFHHALLDAWSAFVLMDEFGRAYLAGGVLPGGERRPDIRDRARWLERQDPAAARDFFTRALPPGRPVLLPTLPGPETRQSGCGRAEARLSAAETGQLHRWAGTRAVSDSSVLHAVWALLLYRAAGTGGPTTVGFGITASGRGIALDAVERLVGPMRTCLPMAVEVDPAHRLEHLLATLRDRALDMAAYEWTSAGQVQQWTGSRTGRLLDSLVSVEAVPRPPADLRAGLSAAGIHFERQRASGAHTVFPVALLAHHLADGSLALAALYDRARLSDADAALLVTHCTRLLRHLPDTEQSATVADALAVLGTDRTPHMAAGRRRERLAEWLRPHSTGGPPTVEGTARER</sequence>
<dbReference type="EMBL" id="DF968245">
    <property type="protein sequence ID" value="GAP47955.1"/>
    <property type="molecule type" value="Genomic_DNA"/>
</dbReference>
<dbReference type="GO" id="GO:0031177">
    <property type="term" value="F:phosphopantetheine binding"/>
    <property type="evidence" value="ECO:0007669"/>
    <property type="project" value="TreeGrafter"/>
</dbReference>
<accession>A0A0K8PJ90</accession>
<gene>
    <name evidence="3" type="ORF">SAZU_2692</name>
</gene>
<dbReference type="AlphaFoldDB" id="A0A0K8PJ90"/>
<dbReference type="GO" id="GO:0044550">
    <property type="term" value="P:secondary metabolite biosynthetic process"/>
    <property type="evidence" value="ECO:0007669"/>
    <property type="project" value="TreeGrafter"/>
</dbReference>
<feature type="compositionally biased region" description="Basic residues" evidence="1">
    <location>
        <begin position="1"/>
        <end position="13"/>
    </location>
</feature>
<dbReference type="Pfam" id="PF00668">
    <property type="entry name" value="Condensation"/>
    <property type="match status" value="1"/>
</dbReference>
<dbReference type="OrthoDB" id="4335331at2"/>
<dbReference type="InterPro" id="IPR001242">
    <property type="entry name" value="Condensation_dom"/>
</dbReference>
<protein>
    <submittedName>
        <fullName evidence="3">NRPS-like condensation domain</fullName>
    </submittedName>
</protein>
<dbReference type="PANTHER" id="PTHR45527:SF1">
    <property type="entry name" value="FATTY ACID SYNTHASE"/>
    <property type="match status" value="1"/>
</dbReference>
<evidence type="ECO:0000313" key="4">
    <source>
        <dbReference type="Proteomes" id="UP000053859"/>
    </source>
</evidence>
<evidence type="ECO:0000256" key="1">
    <source>
        <dbReference type="SAM" id="MobiDB-lite"/>
    </source>
</evidence>
<dbReference type="SUPFAM" id="SSF52777">
    <property type="entry name" value="CoA-dependent acyltransferases"/>
    <property type="match status" value="2"/>
</dbReference>
<dbReference type="PANTHER" id="PTHR45527">
    <property type="entry name" value="NONRIBOSOMAL PEPTIDE SYNTHETASE"/>
    <property type="match status" value="1"/>
</dbReference>
<keyword evidence="4" id="KW-1185">Reference proteome</keyword>
<dbReference type="GO" id="GO:0043041">
    <property type="term" value="P:amino acid activation for nonribosomal peptide biosynthetic process"/>
    <property type="evidence" value="ECO:0007669"/>
    <property type="project" value="TreeGrafter"/>
</dbReference>
<proteinExistence type="predicted"/>
<dbReference type="GO" id="GO:0005737">
    <property type="term" value="C:cytoplasm"/>
    <property type="evidence" value="ECO:0007669"/>
    <property type="project" value="TreeGrafter"/>
</dbReference>
<dbReference type="Gene3D" id="3.30.559.10">
    <property type="entry name" value="Chloramphenicol acetyltransferase-like domain"/>
    <property type="match status" value="1"/>
</dbReference>
<dbReference type="RefSeq" id="WP_059417161.1">
    <property type="nucleotide sequence ID" value="NZ_DF968245.1"/>
</dbReference>
<dbReference type="GO" id="GO:0008610">
    <property type="term" value="P:lipid biosynthetic process"/>
    <property type="evidence" value="ECO:0007669"/>
    <property type="project" value="UniProtKB-ARBA"/>
</dbReference>
<evidence type="ECO:0000313" key="3">
    <source>
        <dbReference type="EMBL" id="GAP47955.1"/>
    </source>
</evidence>
<dbReference type="Proteomes" id="UP000053859">
    <property type="component" value="Unassembled WGS sequence"/>
</dbReference>
<organism evidence="3 4">
    <name type="scientific">Streptomyces azureus</name>
    <dbReference type="NCBI Taxonomy" id="146537"/>
    <lineage>
        <taxon>Bacteria</taxon>
        <taxon>Bacillati</taxon>
        <taxon>Actinomycetota</taxon>
        <taxon>Actinomycetes</taxon>
        <taxon>Kitasatosporales</taxon>
        <taxon>Streptomycetaceae</taxon>
        <taxon>Streptomyces</taxon>
    </lineage>
</organism>
<name>A0A0K8PJ90_STRAJ</name>
<feature type="region of interest" description="Disordered" evidence="1">
    <location>
        <begin position="1"/>
        <end position="30"/>
    </location>
</feature>
<dbReference type="PATRIC" id="fig|146537.3.peg.2837"/>
<dbReference type="InterPro" id="IPR023213">
    <property type="entry name" value="CAT-like_dom_sf"/>
</dbReference>
<dbReference type="GO" id="GO:0003824">
    <property type="term" value="F:catalytic activity"/>
    <property type="evidence" value="ECO:0007669"/>
    <property type="project" value="InterPro"/>
</dbReference>
<dbReference type="Gene3D" id="3.30.559.30">
    <property type="entry name" value="Nonribosomal peptide synthetase, condensation domain"/>
    <property type="match status" value="1"/>
</dbReference>
<feature type="domain" description="Condensation" evidence="2">
    <location>
        <begin position="30"/>
        <end position="460"/>
    </location>
</feature>
<reference evidence="3" key="1">
    <citation type="journal article" date="2015" name="Genome Announc.">
        <title>Draft Genome Sequence of Thiostrepton-Producing Streptomyces azureus ATCC 14921.</title>
        <authorList>
            <person name="Sakihara K."/>
            <person name="Maeda J."/>
            <person name="Tashiro K."/>
            <person name="Fujino Y."/>
            <person name="Kuhara S."/>
            <person name="Ohshima T."/>
            <person name="Ogata S."/>
            <person name="Doi K."/>
        </authorList>
    </citation>
    <scope>NUCLEOTIDE SEQUENCE [LARGE SCALE GENOMIC DNA]</scope>
    <source>
        <strain evidence="3">ATCC14921</strain>
    </source>
</reference>
<evidence type="ECO:0000259" key="2">
    <source>
        <dbReference type="Pfam" id="PF00668"/>
    </source>
</evidence>
<feature type="compositionally biased region" description="Polar residues" evidence="1">
    <location>
        <begin position="19"/>
        <end position="30"/>
    </location>
</feature>